<dbReference type="AlphaFoldDB" id="A0A0G0L3G2"/>
<dbReference type="Proteomes" id="UP000033934">
    <property type="component" value="Unassembled WGS sequence"/>
</dbReference>
<proteinExistence type="predicted"/>
<accession>A0A0G0L3G2</accession>
<sequence>MPEAAPQYISPISPEPLPQTPDLSDRVGKIDNEAVRRKYEQLKPLNQLETLIKEGEKQLPTEPYSYEIYQIRDQVLHQAEQILKLKEDLTSVSLDELAEKLKTDYGAKKIEDLLYKPPWQSTEFDQSKANCQALWEKFTSQFSEAQAAAREWFENKYKIKIFRPEQGERFDPTLEEITQYSIIDLQTPTNPKSGIYISKSPGLMLGDQVIEKTQVELVESAATHLEVLAENYKLDEKRDYERRAVEELISVVEVFLSGKARFEQRTIPIMPTTYQEIGQALNIKPADGQVQIARHRGAVLNISYEDGHFVPSGKPGIADPEKSRVPKIVLSIEHQG</sequence>
<evidence type="ECO:0000313" key="3">
    <source>
        <dbReference type="Proteomes" id="UP000033934"/>
    </source>
</evidence>
<feature type="region of interest" description="Disordered" evidence="1">
    <location>
        <begin position="1"/>
        <end position="25"/>
    </location>
</feature>
<evidence type="ECO:0000313" key="2">
    <source>
        <dbReference type="EMBL" id="KKQ86518.1"/>
    </source>
</evidence>
<gene>
    <name evidence="2" type="ORF">UT11_C0069G0006</name>
</gene>
<name>A0A0G0L3G2_9BACT</name>
<evidence type="ECO:0000256" key="1">
    <source>
        <dbReference type="SAM" id="MobiDB-lite"/>
    </source>
</evidence>
<organism evidence="2 3">
    <name type="scientific">Berkelbacteria bacterium GW2011_GWA2_38_9</name>
    <dbReference type="NCBI Taxonomy" id="1618334"/>
    <lineage>
        <taxon>Bacteria</taxon>
        <taxon>Candidatus Berkelbacteria</taxon>
    </lineage>
</organism>
<reference evidence="2 3" key="1">
    <citation type="journal article" date="2015" name="Nature">
        <title>rRNA introns, odd ribosomes, and small enigmatic genomes across a large radiation of phyla.</title>
        <authorList>
            <person name="Brown C.T."/>
            <person name="Hug L.A."/>
            <person name="Thomas B.C."/>
            <person name="Sharon I."/>
            <person name="Castelle C.J."/>
            <person name="Singh A."/>
            <person name="Wilkins M.J."/>
            <person name="Williams K.H."/>
            <person name="Banfield J.F."/>
        </authorList>
    </citation>
    <scope>NUCLEOTIDE SEQUENCE [LARGE SCALE GENOMIC DNA]</scope>
</reference>
<dbReference type="EMBL" id="LBVO01000069">
    <property type="protein sequence ID" value="KKQ86518.1"/>
    <property type="molecule type" value="Genomic_DNA"/>
</dbReference>
<protein>
    <submittedName>
        <fullName evidence="2">Uncharacterized protein</fullName>
    </submittedName>
</protein>
<comment type="caution">
    <text evidence="2">The sequence shown here is derived from an EMBL/GenBank/DDBJ whole genome shotgun (WGS) entry which is preliminary data.</text>
</comment>